<dbReference type="Proteomes" id="UP000249754">
    <property type="component" value="Unassembled WGS sequence"/>
</dbReference>
<feature type="chain" id="PRO_5016374660" description="Lipoprotein" evidence="1">
    <location>
        <begin position="23"/>
        <end position="106"/>
    </location>
</feature>
<dbReference type="AlphaFoldDB" id="A0A327RWU6"/>
<feature type="signal peptide" evidence="1">
    <location>
        <begin position="1"/>
        <end position="22"/>
    </location>
</feature>
<evidence type="ECO:0000313" key="3">
    <source>
        <dbReference type="Proteomes" id="UP000249754"/>
    </source>
</evidence>
<protein>
    <recommendedName>
        <fullName evidence="4">Lipoprotein</fullName>
    </recommendedName>
</protein>
<evidence type="ECO:0000313" key="2">
    <source>
        <dbReference type="EMBL" id="RAJ20688.1"/>
    </source>
</evidence>
<evidence type="ECO:0008006" key="4">
    <source>
        <dbReference type="Google" id="ProtNLM"/>
    </source>
</evidence>
<comment type="caution">
    <text evidence="2">The sequence shown here is derived from an EMBL/GenBank/DDBJ whole genome shotgun (WGS) entry which is preliminary data.</text>
</comment>
<dbReference type="PROSITE" id="PS51257">
    <property type="entry name" value="PROKAR_LIPOPROTEIN"/>
    <property type="match status" value="1"/>
</dbReference>
<gene>
    <name evidence="2" type="ORF">LY11_05181</name>
</gene>
<accession>A0A327RWU6</accession>
<dbReference type="OrthoDB" id="771219at2"/>
<dbReference type="RefSeq" id="WP_111636453.1">
    <property type="nucleotide sequence ID" value="NZ_QLLR01000050.1"/>
</dbReference>
<reference evidence="2 3" key="1">
    <citation type="submission" date="2018-06" db="EMBL/GenBank/DDBJ databases">
        <title>Genomic Encyclopedia of Archaeal and Bacterial Type Strains, Phase II (KMG-II): from individual species to whole genera.</title>
        <authorList>
            <person name="Goeker M."/>
        </authorList>
    </citation>
    <scope>NUCLEOTIDE SEQUENCE [LARGE SCALE GENOMIC DNA]</scope>
    <source>
        <strain evidence="2 3">DSM 14825</strain>
    </source>
</reference>
<evidence type="ECO:0000256" key="1">
    <source>
        <dbReference type="SAM" id="SignalP"/>
    </source>
</evidence>
<dbReference type="EMBL" id="QLLR01000050">
    <property type="protein sequence ID" value="RAJ20688.1"/>
    <property type="molecule type" value="Genomic_DNA"/>
</dbReference>
<sequence length="106" mass="12092">MIKTTKAGIILYVFSFLLTGCAKGPITPNDPATANHQSSTAPYDKDRLQKIEKFISISWETPIDKVIYNDKKQDFTFGSDGEIIMSREKIENLYDSANEYKLKHEK</sequence>
<proteinExistence type="predicted"/>
<organism evidence="2 3">
    <name type="scientific">Pedobacter cryoconitis</name>
    <dbReference type="NCBI Taxonomy" id="188932"/>
    <lineage>
        <taxon>Bacteria</taxon>
        <taxon>Pseudomonadati</taxon>
        <taxon>Bacteroidota</taxon>
        <taxon>Sphingobacteriia</taxon>
        <taxon>Sphingobacteriales</taxon>
        <taxon>Sphingobacteriaceae</taxon>
        <taxon>Pedobacter</taxon>
    </lineage>
</organism>
<keyword evidence="1" id="KW-0732">Signal</keyword>
<name>A0A327RWU6_9SPHI</name>